<keyword evidence="9" id="KW-0378">Hydrolase</keyword>
<keyword evidence="3" id="KW-0997">Cell inner membrane</keyword>
<dbReference type="Proteomes" id="UP000254259">
    <property type="component" value="Chromosome CBM2636"/>
</dbReference>
<dbReference type="PROSITE" id="PS00211">
    <property type="entry name" value="ABC_TRANSPORTER_1"/>
    <property type="match status" value="1"/>
</dbReference>
<dbReference type="InterPro" id="IPR047641">
    <property type="entry name" value="ABC_transpr_MalK/UgpC-like"/>
</dbReference>
<dbReference type="GO" id="GO:0140359">
    <property type="term" value="F:ABC-type transporter activity"/>
    <property type="evidence" value="ECO:0007669"/>
    <property type="project" value="UniProtKB-ARBA"/>
</dbReference>
<organism evidence="9 10">
    <name type="scientific">Cupriavidus taiwanensis</name>
    <dbReference type="NCBI Taxonomy" id="164546"/>
    <lineage>
        <taxon>Bacteria</taxon>
        <taxon>Pseudomonadati</taxon>
        <taxon>Pseudomonadota</taxon>
        <taxon>Betaproteobacteria</taxon>
        <taxon>Burkholderiales</taxon>
        <taxon>Burkholderiaceae</taxon>
        <taxon>Cupriavidus</taxon>
    </lineage>
</organism>
<dbReference type="EC" id="3.6.3.31" evidence="9"/>
<dbReference type="Gene3D" id="3.40.50.300">
    <property type="entry name" value="P-loop containing nucleotide triphosphate hydrolases"/>
    <property type="match status" value="1"/>
</dbReference>
<dbReference type="AlphaFoldDB" id="A0A9Q7UTN5"/>
<dbReference type="InterPro" id="IPR003439">
    <property type="entry name" value="ABC_transporter-like_ATP-bd"/>
</dbReference>
<dbReference type="Pfam" id="PF08402">
    <property type="entry name" value="TOBE_2"/>
    <property type="match status" value="1"/>
</dbReference>
<dbReference type="SMART" id="SM00382">
    <property type="entry name" value="AAA"/>
    <property type="match status" value="1"/>
</dbReference>
<evidence type="ECO:0000256" key="3">
    <source>
        <dbReference type="ARBA" id="ARBA00022519"/>
    </source>
</evidence>
<evidence type="ECO:0000259" key="8">
    <source>
        <dbReference type="PROSITE" id="PS50893"/>
    </source>
</evidence>
<keyword evidence="5 9" id="KW-0067">ATP-binding</keyword>
<dbReference type="InterPro" id="IPR017871">
    <property type="entry name" value="ABC_transporter-like_CS"/>
</dbReference>
<dbReference type="InterPro" id="IPR008995">
    <property type="entry name" value="Mo/tungstate-bd_C_term_dom"/>
</dbReference>
<feature type="domain" description="ABC transporter" evidence="8">
    <location>
        <begin position="7"/>
        <end position="239"/>
    </location>
</feature>
<dbReference type="FunFam" id="3.40.50.300:FF:000042">
    <property type="entry name" value="Maltose/maltodextrin ABC transporter, ATP-binding protein"/>
    <property type="match status" value="1"/>
</dbReference>
<evidence type="ECO:0000256" key="1">
    <source>
        <dbReference type="ARBA" id="ARBA00022448"/>
    </source>
</evidence>
<keyword evidence="4" id="KW-0547">Nucleotide-binding</keyword>
<dbReference type="InterPro" id="IPR003593">
    <property type="entry name" value="AAA+_ATPase"/>
</dbReference>
<dbReference type="GO" id="GO:0005524">
    <property type="term" value="F:ATP binding"/>
    <property type="evidence" value="ECO:0007669"/>
    <property type="project" value="UniProtKB-KW"/>
</dbReference>
<dbReference type="GO" id="GO:0055052">
    <property type="term" value="C:ATP-binding cassette (ABC) transporter complex, substrate-binding subunit-containing"/>
    <property type="evidence" value="ECO:0007669"/>
    <property type="project" value="TreeGrafter"/>
</dbReference>
<dbReference type="InterPro" id="IPR027417">
    <property type="entry name" value="P-loop_NTPase"/>
</dbReference>
<evidence type="ECO:0000256" key="5">
    <source>
        <dbReference type="ARBA" id="ARBA00022840"/>
    </source>
</evidence>
<sequence length="361" mass="38900">MHEPTPIALRQCGKTFPDGTRALEPLNLDIGAGETVVLLGPSGCGKTTTLRMIAGLEFPDTGGEVLFGGAAVTHLPIEQRGVGMVFQNYALFPNMTVAENIGYGLRVRKVDAQTRRRRVDDMLAMMQLGAFANRRVDQLSGGQRQRVALARAIAVQPRVLLLDEPLTALDAKLRDALRADINQLLRSLRITTVYVTHDQAEAMALGDRIIVMDKGHIAQSGTPQDIYRHPANAFVADFIGTMNRLPAAADHQVWRVPGGALPREPRHMEVAQVELMFRPEDVALADAPNAPDVHMAGSVVTALFLGHATRLLVDVGAPAPIVLDTARRDRWVAGDRVGLRIDTGHLLTVPAAPSVSVGSAA</sequence>
<keyword evidence="2" id="KW-1003">Cell membrane</keyword>
<evidence type="ECO:0000256" key="4">
    <source>
        <dbReference type="ARBA" id="ARBA00022741"/>
    </source>
</evidence>
<dbReference type="SUPFAM" id="SSF52540">
    <property type="entry name" value="P-loop containing nucleoside triphosphate hydrolases"/>
    <property type="match status" value="1"/>
</dbReference>
<name>A0A9Q7UTN5_9BURK</name>
<dbReference type="GO" id="GO:0016887">
    <property type="term" value="F:ATP hydrolysis activity"/>
    <property type="evidence" value="ECO:0007669"/>
    <property type="project" value="InterPro"/>
</dbReference>
<accession>A0A9Q7UTN5</accession>
<evidence type="ECO:0000256" key="2">
    <source>
        <dbReference type="ARBA" id="ARBA00022475"/>
    </source>
</evidence>
<evidence type="ECO:0000256" key="6">
    <source>
        <dbReference type="ARBA" id="ARBA00022967"/>
    </source>
</evidence>
<dbReference type="PROSITE" id="PS50893">
    <property type="entry name" value="ABC_TRANSPORTER_2"/>
    <property type="match status" value="1"/>
</dbReference>
<gene>
    <name evidence="9" type="primary">potA</name>
    <name evidence="9" type="ORF">CBM2636_11487</name>
</gene>
<evidence type="ECO:0000313" key="10">
    <source>
        <dbReference type="Proteomes" id="UP000254259"/>
    </source>
</evidence>
<proteinExistence type="predicted"/>
<evidence type="ECO:0000256" key="7">
    <source>
        <dbReference type="ARBA" id="ARBA00023136"/>
    </source>
</evidence>
<evidence type="ECO:0000313" key="9">
    <source>
        <dbReference type="EMBL" id="SPD64471.1"/>
    </source>
</evidence>
<dbReference type="Pfam" id="PF00005">
    <property type="entry name" value="ABC_tran"/>
    <property type="match status" value="1"/>
</dbReference>
<dbReference type="Gene3D" id="2.40.50.100">
    <property type="match status" value="1"/>
</dbReference>
<dbReference type="EMBL" id="LT984813">
    <property type="protein sequence ID" value="SPD64471.1"/>
    <property type="molecule type" value="Genomic_DNA"/>
</dbReference>
<protein>
    <submittedName>
        <fullName evidence="9">Spermidine/putrescine import ATP-binding protein PotA</fullName>
        <ecNumber evidence="9">3.6.3.31</ecNumber>
    </submittedName>
</protein>
<keyword evidence="7" id="KW-0472">Membrane</keyword>
<keyword evidence="6" id="KW-1278">Translocase</keyword>
<dbReference type="InterPro" id="IPR013611">
    <property type="entry name" value="Transp-assoc_OB_typ2"/>
</dbReference>
<dbReference type="RefSeq" id="WP_115709319.1">
    <property type="nucleotide sequence ID" value="NZ_LT984813.1"/>
</dbReference>
<dbReference type="PANTHER" id="PTHR43875">
    <property type="entry name" value="MALTODEXTRIN IMPORT ATP-BINDING PROTEIN MSMX"/>
    <property type="match status" value="1"/>
</dbReference>
<dbReference type="SUPFAM" id="SSF50331">
    <property type="entry name" value="MOP-like"/>
    <property type="match status" value="1"/>
</dbReference>
<reference evidence="9 10" key="1">
    <citation type="submission" date="2018-01" db="EMBL/GenBank/DDBJ databases">
        <authorList>
            <person name="Clerissi C."/>
        </authorList>
    </citation>
    <scope>NUCLEOTIDE SEQUENCE [LARGE SCALE GENOMIC DNA]</scope>
    <source>
        <strain evidence="9">Cupriavidus taiwanensis SWF 66322</strain>
    </source>
</reference>
<keyword evidence="1" id="KW-0813">Transport</keyword>
<dbReference type="PANTHER" id="PTHR43875:SF15">
    <property type="entry name" value="TREHALOSE IMPORT ATP-BINDING PROTEIN SUGC"/>
    <property type="match status" value="1"/>
</dbReference>